<dbReference type="EMBL" id="MHCP01000025">
    <property type="protein sequence ID" value="OGY23507.1"/>
    <property type="molecule type" value="Genomic_DNA"/>
</dbReference>
<gene>
    <name evidence="2" type="ORF">A2172_04845</name>
</gene>
<dbReference type="InterPro" id="IPR038735">
    <property type="entry name" value="MSMEG_1276-like_NTP-PPase_dom"/>
</dbReference>
<name>A0A1G1W823_9BACT</name>
<reference evidence="2 3" key="1">
    <citation type="journal article" date="2016" name="Nat. Commun.">
        <title>Thousands of microbial genomes shed light on interconnected biogeochemical processes in an aquifer system.</title>
        <authorList>
            <person name="Anantharaman K."/>
            <person name="Brown C.T."/>
            <person name="Hug L.A."/>
            <person name="Sharon I."/>
            <person name="Castelle C.J."/>
            <person name="Probst A.J."/>
            <person name="Thomas B.C."/>
            <person name="Singh A."/>
            <person name="Wilkins M.J."/>
            <person name="Karaoz U."/>
            <person name="Brodie E.L."/>
            <person name="Williams K.H."/>
            <person name="Hubbard S.S."/>
            <person name="Banfield J.F."/>
        </authorList>
    </citation>
    <scope>NUCLEOTIDE SEQUENCE [LARGE SCALE GENOMIC DNA]</scope>
</reference>
<keyword evidence="1" id="KW-0175">Coiled coil</keyword>
<evidence type="ECO:0008006" key="4">
    <source>
        <dbReference type="Google" id="ProtNLM"/>
    </source>
</evidence>
<comment type="caution">
    <text evidence="2">The sequence shown here is derived from an EMBL/GenBank/DDBJ whole genome shotgun (WGS) entry which is preliminary data.</text>
</comment>
<evidence type="ECO:0000313" key="2">
    <source>
        <dbReference type="EMBL" id="OGY23507.1"/>
    </source>
</evidence>
<evidence type="ECO:0000313" key="3">
    <source>
        <dbReference type="Proteomes" id="UP000176631"/>
    </source>
</evidence>
<dbReference type="AlphaFoldDB" id="A0A1G1W823"/>
<dbReference type="Proteomes" id="UP000176631">
    <property type="component" value="Unassembled WGS sequence"/>
</dbReference>
<accession>A0A1G1W823</accession>
<feature type="coiled-coil region" evidence="1">
    <location>
        <begin position="30"/>
        <end position="57"/>
    </location>
</feature>
<proteinExistence type="predicted"/>
<evidence type="ECO:0000256" key="1">
    <source>
        <dbReference type="SAM" id="Coils"/>
    </source>
</evidence>
<organism evidence="2 3">
    <name type="scientific">Candidatus Woykebacteria bacterium RBG_13_40_15</name>
    <dbReference type="NCBI Taxonomy" id="1802593"/>
    <lineage>
        <taxon>Bacteria</taxon>
        <taxon>Candidatus Woykeibacteriota</taxon>
    </lineage>
</organism>
<dbReference type="CDD" id="cd11532">
    <property type="entry name" value="NTP-PPase_COG4997"/>
    <property type="match status" value="1"/>
</dbReference>
<protein>
    <recommendedName>
        <fullName evidence="4">Phosphoribosyl-ATP pyrophosphohydrolase</fullName>
    </recommendedName>
</protein>
<sequence length="102" mass="11927">MEYNKLVRDKIPEIIKKSNLKPVTHKAGKKEFEQKLIEKLAEEIEEFKRNSSVEELADLLEIIYAICDLKGIDKRKIELIRQKKANEKGAFKKKTILERTDG</sequence>
<dbReference type="STRING" id="1802593.A2172_04845"/>